<dbReference type="GO" id="GO:0004643">
    <property type="term" value="F:phosphoribosylaminoimidazolecarboxamide formyltransferase activity"/>
    <property type="evidence" value="ECO:0007669"/>
    <property type="project" value="UniProtKB-EC"/>
</dbReference>
<organism evidence="8 9">
    <name type="scientific">Hucho hucho</name>
    <name type="common">huchen</name>
    <dbReference type="NCBI Taxonomy" id="62062"/>
    <lineage>
        <taxon>Eukaryota</taxon>
        <taxon>Metazoa</taxon>
        <taxon>Chordata</taxon>
        <taxon>Craniata</taxon>
        <taxon>Vertebrata</taxon>
        <taxon>Euteleostomi</taxon>
        <taxon>Actinopterygii</taxon>
        <taxon>Neopterygii</taxon>
        <taxon>Teleostei</taxon>
        <taxon>Protacanthopterygii</taxon>
        <taxon>Salmoniformes</taxon>
        <taxon>Salmonidae</taxon>
        <taxon>Salmoninae</taxon>
        <taxon>Hucho</taxon>
    </lineage>
</organism>
<dbReference type="PANTHER" id="PTHR11692">
    <property type="entry name" value="BIFUNCTIONAL PURINE BIOSYNTHESIS PROTEIN PURH"/>
    <property type="match status" value="1"/>
</dbReference>
<dbReference type="SMART" id="SM00851">
    <property type="entry name" value="MGS"/>
    <property type="match status" value="1"/>
</dbReference>
<dbReference type="GO" id="GO:0003937">
    <property type="term" value="F:IMP cyclohydrolase activity"/>
    <property type="evidence" value="ECO:0007669"/>
    <property type="project" value="UniProtKB-EC"/>
</dbReference>
<dbReference type="Ensembl" id="ENSHHUT00000028508.1">
    <property type="protein sequence ID" value="ENSHHUP00000027416.1"/>
    <property type="gene ID" value="ENSHHUG00000017389.1"/>
</dbReference>
<reference evidence="8" key="2">
    <citation type="submission" date="2025-08" db="UniProtKB">
        <authorList>
            <consortium name="Ensembl"/>
        </authorList>
    </citation>
    <scope>IDENTIFICATION</scope>
</reference>
<dbReference type="GO" id="GO:0005829">
    <property type="term" value="C:cytosol"/>
    <property type="evidence" value="ECO:0007669"/>
    <property type="project" value="TreeGrafter"/>
</dbReference>
<dbReference type="Pfam" id="PF02142">
    <property type="entry name" value="MGS"/>
    <property type="match status" value="1"/>
</dbReference>
<feature type="domain" description="MGS-like" evidence="7">
    <location>
        <begin position="1"/>
        <end position="82"/>
    </location>
</feature>
<dbReference type="AlphaFoldDB" id="A0A4W5LMS6"/>
<evidence type="ECO:0000256" key="3">
    <source>
        <dbReference type="ARBA" id="ARBA00032307"/>
    </source>
</evidence>
<dbReference type="GO" id="GO:0006189">
    <property type="term" value="P:'de novo' IMP biosynthetic process"/>
    <property type="evidence" value="ECO:0007669"/>
    <property type="project" value="TreeGrafter"/>
</dbReference>
<comment type="subunit">
    <text evidence="4">Homodimer. Associates with internalized INSR complexes on Golgi/endosomal membranes. Interacts with INSR; ATIC together with PRKAA2/AMPK2 and HACD3/PTPLAD1 is proposed to be part of a signaling network regulating INSR autophosphorylation and endocytosis.</text>
</comment>
<comment type="catalytic activity">
    <reaction evidence="1">
        <text>10-formyldihydrofolate + 5-amino-1-(5-phospho-beta-D-ribosyl)imidazole-4-carboxamide = 5-formamido-1-(5-phospho-D-ribosyl)imidazole-4-carboxamide + 7,8-dihydrofolate</text>
        <dbReference type="Rhea" id="RHEA:59144"/>
        <dbReference type="ChEBI" id="CHEBI:57451"/>
        <dbReference type="ChEBI" id="CHEBI:57452"/>
        <dbReference type="ChEBI" id="CHEBI:58467"/>
        <dbReference type="ChEBI" id="CHEBI:58475"/>
    </reaction>
    <physiologicalReaction direction="left-to-right" evidence="1">
        <dbReference type="Rhea" id="RHEA:59145"/>
    </physiologicalReaction>
</comment>
<name>A0A4W5LMS6_9TELE</name>
<sequence length="82" mass="8496">MACSELALLSVSDKSGLLDFAKRLVNVGLSLVASGGTAKTLRDAGLVVRDVSELTGHPEMLGGRVKTLHPAVHGGILICFPQ</sequence>
<evidence type="ECO:0000313" key="8">
    <source>
        <dbReference type="Ensembl" id="ENSHHUP00000027416.1"/>
    </source>
</evidence>
<dbReference type="InterPro" id="IPR002695">
    <property type="entry name" value="PurH-like"/>
</dbReference>
<protein>
    <recommendedName>
        <fullName evidence="2">Bifunctional purine biosynthesis protein ATIC</fullName>
    </recommendedName>
    <alternativeName>
        <fullName evidence="3">AICAR transformylase/inosine monophosphate cyclohydrolase</fullName>
    </alternativeName>
</protein>
<evidence type="ECO:0000256" key="6">
    <source>
        <dbReference type="ARBA" id="ARBA00048341"/>
    </source>
</evidence>
<evidence type="ECO:0000256" key="4">
    <source>
        <dbReference type="ARBA" id="ARBA00046691"/>
    </source>
</evidence>
<comment type="catalytic activity">
    <reaction evidence="6">
        <text>IMP + H2O = 5-formamido-1-(5-phospho-D-ribosyl)imidazole-4-carboxamide</text>
        <dbReference type="Rhea" id="RHEA:18445"/>
        <dbReference type="ChEBI" id="CHEBI:15377"/>
        <dbReference type="ChEBI" id="CHEBI:58053"/>
        <dbReference type="ChEBI" id="CHEBI:58467"/>
        <dbReference type="EC" id="3.5.4.10"/>
    </reaction>
    <physiologicalReaction direction="right-to-left" evidence="6">
        <dbReference type="Rhea" id="RHEA:18447"/>
    </physiologicalReaction>
</comment>
<dbReference type="PROSITE" id="PS51855">
    <property type="entry name" value="MGS"/>
    <property type="match status" value="1"/>
</dbReference>
<keyword evidence="9" id="KW-1185">Reference proteome</keyword>
<evidence type="ECO:0000256" key="2">
    <source>
        <dbReference type="ARBA" id="ARBA00017905"/>
    </source>
</evidence>
<evidence type="ECO:0000256" key="1">
    <source>
        <dbReference type="ARBA" id="ARBA00000945"/>
    </source>
</evidence>
<reference evidence="8" key="3">
    <citation type="submission" date="2025-09" db="UniProtKB">
        <authorList>
            <consortium name="Ensembl"/>
        </authorList>
    </citation>
    <scope>IDENTIFICATION</scope>
</reference>
<evidence type="ECO:0000256" key="5">
    <source>
        <dbReference type="ARBA" id="ARBA00047515"/>
    </source>
</evidence>
<dbReference type="STRING" id="62062.ENSHHUP00000027416"/>
<dbReference type="PANTHER" id="PTHR11692:SF0">
    <property type="entry name" value="BIFUNCTIONAL PURINE BIOSYNTHESIS PROTEIN ATIC"/>
    <property type="match status" value="1"/>
</dbReference>
<comment type="catalytic activity">
    <reaction evidence="5">
        <text>(6R)-10-formyltetrahydrofolate + 5-amino-1-(5-phospho-beta-D-ribosyl)imidazole-4-carboxamide = 5-formamido-1-(5-phospho-D-ribosyl)imidazole-4-carboxamide + (6S)-5,6,7,8-tetrahydrofolate</text>
        <dbReference type="Rhea" id="RHEA:22192"/>
        <dbReference type="ChEBI" id="CHEBI:57453"/>
        <dbReference type="ChEBI" id="CHEBI:58467"/>
        <dbReference type="ChEBI" id="CHEBI:58475"/>
        <dbReference type="ChEBI" id="CHEBI:195366"/>
        <dbReference type="EC" id="2.1.2.3"/>
    </reaction>
    <physiologicalReaction direction="left-to-right" evidence="5">
        <dbReference type="Rhea" id="RHEA:22193"/>
    </physiologicalReaction>
</comment>
<dbReference type="InterPro" id="IPR011607">
    <property type="entry name" value="MGS-like_dom"/>
</dbReference>
<dbReference type="Gene3D" id="3.40.50.1380">
    <property type="entry name" value="Methylglyoxal synthase-like domain"/>
    <property type="match status" value="1"/>
</dbReference>
<evidence type="ECO:0000259" key="7">
    <source>
        <dbReference type="PROSITE" id="PS51855"/>
    </source>
</evidence>
<proteinExistence type="predicted"/>
<dbReference type="SUPFAM" id="SSF52335">
    <property type="entry name" value="Methylglyoxal synthase-like"/>
    <property type="match status" value="1"/>
</dbReference>
<accession>A0A4W5LMS6</accession>
<evidence type="ECO:0000313" key="9">
    <source>
        <dbReference type="Proteomes" id="UP000314982"/>
    </source>
</evidence>
<dbReference type="Proteomes" id="UP000314982">
    <property type="component" value="Unassembled WGS sequence"/>
</dbReference>
<dbReference type="GeneTree" id="ENSGT00390000004553"/>
<dbReference type="InterPro" id="IPR036914">
    <property type="entry name" value="MGS-like_dom_sf"/>
</dbReference>
<reference evidence="9" key="1">
    <citation type="submission" date="2018-06" db="EMBL/GenBank/DDBJ databases">
        <title>Genome assembly of Danube salmon.</title>
        <authorList>
            <person name="Macqueen D.J."/>
            <person name="Gundappa M.K."/>
        </authorList>
    </citation>
    <scope>NUCLEOTIDE SEQUENCE [LARGE SCALE GENOMIC DNA]</scope>
</reference>